<keyword evidence="10" id="KW-1185">Reference proteome</keyword>
<evidence type="ECO:0000256" key="7">
    <source>
        <dbReference type="PROSITE-ProRule" id="PRU00423"/>
    </source>
</evidence>
<dbReference type="OrthoDB" id="9808134at2"/>
<dbReference type="GO" id="GO:0009401">
    <property type="term" value="P:phosphoenolpyruvate-dependent sugar phosphotransferase system"/>
    <property type="evidence" value="ECO:0007669"/>
    <property type="project" value="UniProtKB-KW"/>
</dbReference>
<evidence type="ECO:0000313" key="9">
    <source>
        <dbReference type="EMBL" id="GAX47117.1"/>
    </source>
</evidence>
<dbReference type="InterPro" id="IPR013012">
    <property type="entry name" value="PTS_EIIB_3"/>
</dbReference>
<accession>A0A224WYC3</accession>
<protein>
    <recommendedName>
        <fullName evidence="8">PTS EIIB type-3 domain-containing protein</fullName>
    </recommendedName>
</protein>
<dbReference type="EMBL" id="BEDT01000001">
    <property type="protein sequence ID" value="GAX47117.1"/>
    <property type="molecule type" value="Genomic_DNA"/>
</dbReference>
<evidence type="ECO:0000256" key="4">
    <source>
        <dbReference type="ARBA" id="ARBA00022679"/>
    </source>
</evidence>
<feature type="domain" description="PTS EIIB type-3" evidence="8">
    <location>
        <begin position="5"/>
        <end position="113"/>
    </location>
</feature>
<keyword evidence="6" id="KW-0418">Kinase</keyword>
<evidence type="ECO:0000259" key="8">
    <source>
        <dbReference type="PROSITE" id="PS51100"/>
    </source>
</evidence>
<dbReference type="Gene3D" id="3.40.50.2300">
    <property type="match status" value="1"/>
</dbReference>
<gene>
    <name evidence="9" type="ORF">RsY01_699</name>
</gene>
<evidence type="ECO:0000256" key="1">
    <source>
        <dbReference type="ARBA" id="ARBA00022448"/>
    </source>
</evidence>
<dbReference type="InterPro" id="IPR003501">
    <property type="entry name" value="PTS_EIIB_2/3"/>
</dbReference>
<evidence type="ECO:0000256" key="3">
    <source>
        <dbReference type="ARBA" id="ARBA00022597"/>
    </source>
</evidence>
<keyword evidence="2" id="KW-0597">Phosphoprotein</keyword>
<dbReference type="Pfam" id="PF02302">
    <property type="entry name" value="PTS_IIB"/>
    <property type="match status" value="1"/>
</dbReference>
<feature type="modified residue" description="Phosphocysteine; by EIIA" evidence="7">
    <location>
        <position position="12"/>
    </location>
</feature>
<dbReference type="RefSeq" id="WP_094784161.1">
    <property type="nucleotide sequence ID" value="NZ_BEDT01000001.1"/>
</dbReference>
<evidence type="ECO:0000313" key="10">
    <source>
        <dbReference type="Proteomes" id="UP000218689"/>
    </source>
</evidence>
<sequence>MALDKLHVLLVCNLGYSTGIMVTKMKEVAENSQSLKDVDIKIEAHPAGELKEYIEDFDVVMVGPQMKHQLNALTEVAAQFNKPIEVINSRDYGAVNGGNILKAAILMKLKPEV</sequence>
<keyword evidence="4" id="KW-0808">Transferase</keyword>
<keyword evidence="3" id="KW-0762">Sugar transport</keyword>
<evidence type="ECO:0000256" key="2">
    <source>
        <dbReference type="ARBA" id="ARBA00022553"/>
    </source>
</evidence>
<dbReference type="PANTHER" id="PTHR34581:SF2">
    <property type="entry name" value="PTS SYSTEM N,N'-DIACETYLCHITOBIOSE-SPECIFIC EIIB COMPONENT"/>
    <property type="match status" value="1"/>
</dbReference>
<keyword evidence="5" id="KW-0598">Phosphotransferase system</keyword>
<dbReference type="GO" id="GO:0008982">
    <property type="term" value="F:protein-N(PI)-phosphohistidine-sugar phosphotransferase activity"/>
    <property type="evidence" value="ECO:0007669"/>
    <property type="project" value="InterPro"/>
</dbReference>
<dbReference type="InterPro" id="IPR036095">
    <property type="entry name" value="PTS_EIIB-like_sf"/>
</dbReference>
<dbReference type="SUPFAM" id="SSF52794">
    <property type="entry name" value="PTS system IIB component-like"/>
    <property type="match status" value="1"/>
</dbReference>
<comment type="caution">
    <text evidence="9">The sequence shown here is derived from an EMBL/GenBank/DDBJ whole genome shotgun (WGS) entry which is preliminary data.</text>
</comment>
<dbReference type="Proteomes" id="UP000218689">
    <property type="component" value="Unassembled WGS sequence"/>
</dbReference>
<dbReference type="CDD" id="cd05564">
    <property type="entry name" value="PTS_IIB_chitobiose_lichenan"/>
    <property type="match status" value="1"/>
</dbReference>
<name>A0A224WYC3_9LACT</name>
<dbReference type="GO" id="GO:0016301">
    <property type="term" value="F:kinase activity"/>
    <property type="evidence" value="ECO:0007669"/>
    <property type="project" value="UniProtKB-KW"/>
</dbReference>
<dbReference type="AlphaFoldDB" id="A0A224WYC3"/>
<dbReference type="PANTHER" id="PTHR34581">
    <property type="entry name" value="PTS SYSTEM N,N'-DIACETYLCHITOBIOSE-SPECIFIC EIIB COMPONENT"/>
    <property type="match status" value="1"/>
</dbReference>
<keyword evidence="1" id="KW-0813">Transport</keyword>
<dbReference type="InterPro" id="IPR051819">
    <property type="entry name" value="PTS_sugar-specific_EIIB"/>
</dbReference>
<organism evidence="9 10">
    <name type="scientific">Pseudolactococcus reticulitermitis</name>
    <dbReference type="NCBI Taxonomy" id="2025039"/>
    <lineage>
        <taxon>Bacteria</taxon>
        <taxon>Bacillati</taxon>
        <taxon>Bacillota</taxon>
        <taxon>Bacilli</taxon>
        <taxon>Lactobacillales</taxon>
        <taxon>Streptococcaceae</taxon>
        <taxon>Pseudolactococcus</taxon>
    </lineage>
</organism>
<reference evidence="10" key="1">
    <citation type="submission" date="2017-08" db="EMBL/GenBank/DDBJ databases">
        <title>Draft genome sequence of Lactococcus sp. strain Rs-Y01, isolated from the gut of the lower termite Reticulitermes speratus.</title>
        <authorList>
            <person name="Ohkuma M."/>
            <person name="Yuki M."/>
        </authorList>
    </citation>
    <scope>NUCLEOTIDE SEQUENCE [LARGE SCALE GENOMIC DNA]</scope>
    <source>
        <strain evidence="10">Rs-Y01</strain>
    </source>
</reference>
<evidence type="ECO:0000256" key="5">
    <source>
        <dbReference type="ARBA" id="ARBA00022683"/>
    </source>
</evidence>
<dbReference type="PROSITE" id="PS51100">
    <property type="entry name" value="PTS_EIIB_TYPE_3"/>
    <property type="match status" value="1"/>
</dbReference>
<evidence type="ECO:0000256" key="6">
    <source>
        <dbReference type="ARBA" id="ARBA00022777"/>
    </source>
</evidence>
<proteinExistence type="predicted"/>